<name>A0ABY7WU41_9LACO</name>
<accession>A0ABY7WU41</accession>
<evidence type="ECO:0000313" key="3">
    <source>
        <dbReference type="EMBL" id="WDF82973.1"/>
    </source>
</evidence>
<gene>
    <name evidence="3" type="ORF">PQ472_01650</name>
</gene>
<dbReference type="Pfam" id="PF13692">
    <property type="entry name" value="Glyco_trans_1_4"/>
    <property type="match status" value="1"/>
</dbReference>
<dbReference type="GO" id="GO:0016757">
    <property type="term" value="F:glycosyltransferase activity"/>
    <property type="evidence" value="ECO:0007669"/>
    <property type="project" value="UniProtKB-KW"/>
</dbReference>
<dbReference type="Proteomes" id="UP001220377">
    <property type="component" value="Chromosome"/>
</dbReference>
<dbReference type="RefSeq" id="WP_274260790.1">
    <property type="nucleotide sequence ID" value="NZ_CP117884.1"/>
</dbReference>
<protein>
    <submittedName>
        <fullName evidence="3">Glycosyltransferase</fullName>
        <ecNumber evidence="3">2.4.-.-</ecNumber>
    </submittedName>
</protein>
<keyword evidence="4" id="KW-1185">Reference proteome</keyword>
<proteinExistence type="predicted"/>
<evidence type="ECO:0000256" key="1">
    <source>
        <dbReference type="ARBA" id="ARBA00022676"/>
    </source>
</evidence>
<sequence length="535" mass="60368">MIFFLNTGFNAKNSGIEHAELGRARLFKQFQQPFQFLLRNWNPQLHSIMNGFGIEDDAFVNLFDFYQGTTNVASETVLARDIDFGLDQLSYQEEPANHRYLVTRGKQFVGRINLFPANAAGEQPVRSVEQFDMYGNLYKVDCYDERGFVSLSQWYSPDNKVETECWFNATGIPVIETFNRKDAVGRFGKSGWRLFKQDGSMHVFNTLDQLYLEFLNDMNAAQFDPERPNIFILDRSDMADWSLTELRQPAYTVMHLHNAHIGNPQDPMHSILNNHYEYAMYNANAYDALIAATDNQTCDVTRRFKPQAKLFTIPVGIVAAQQLLAERIPMSARRPGSILVTARVAPEKQLDQLVRAVGIARQQVAEVSLDIYGYVDHRDNDQALKAVQAAIAEYHLEDVVHLHDYVQDVAAVQDQAQIYGLTSVMEGFNLALMEAQAHGEVGLTYDVNYGPNELVEDGKNGFVVPYADVNALADRLVALLTDSAALQAKSDAAYELSQRFSPASVWHQWQALLADAQATWPGKLSQYRLPIAQGL</sequence>
<dbReference type="CDD" id="cd04949">
    <property type="entry name" value="GT4_GtfA-like"/>
    <property type="match status" value="1"/>
</dbReference>
<keyword evidence="2 3" id="KW-0808">Transferase</keyword>
<dbReference type="EC" id="2.4.-.-" evidence="3"/>
<dbReference type="PANTHER" id="PTHR12526:SF629">
    <property type="entry name" value="TEICHURONIC ACID BIOSYNTHESIS GLYCOSYLTRANSFERASE TUAH-RELATED"/>
    <property type="match status" value="1"/>
</dbReference>
<dbReference type="Gene3D" id="3.40.50.2000">
    <property type="entry name" value="Glycogen Phosphorylase B"/>
    <property type="match status" value="3"/>
</dbReference>
<dbReference type="PANTHER" id="PTHR12526">
    <property type="entry name" value="GLYCOSYLTRANSFERASE"/>
    <property type="match status" value="1"/>
</dbReference>
<dbReference type="SUPFAM" id="SSF53756">
    <property type="entry name" value="UDP-Glycosyltransferase/glycogen phosphorylase"/>
    <property type="match status" value="1"/>
</dbReference>
<evidence type="ECO:0000313" key="4">
    <source>
        <dbReference type="Proteomes" id="UP001220377"/>
    </source>
</evidence>
<evidence type="ECO:0000256" key="2">
    <source>
        <dbReference type="ARBA" id="ARBA00022679"/>
    </source>
</evidence>
<dbReference type="EMBL" id="CP117884">
    <property type="protein sequence ID" value="WDF82973.1"/>
    <property type="molecule type" value="Genomic_DNA"/>
</dbReference>
<organism evidence="3 4">
    <name type="scientific">Lacticaseibacillus pabuli</name>
    <dbReference type="NCBI Taxonomy" id="3025672"/>
    <lineage>
        <taxon>Bacteria</taxon>
        <taxon>Bacillati</taxon>
        <taxon>Bacillota</taxon>
        <taxon>Bacilli</taxon>
        <taxon>Lactobacillales</taxon>
        <taxon>Lactobacillaceae</taxon>
        <taxon>Lacticaseibacillus</taxon>
    </lineage>
</organism>
<reference evidence="3 4" key="1">
    <citation type="submission" date="2023-02" db="EMBL/GenBank/DDBJ databases">
        <title>Genome sequence of Lacticaseibacillus sp. KACC 23028.</title>
        <authorList>
            <person name="Kim S."/>
            <person name="Heo J."/>
            <person name="Kwon S.-W."/>
        </authorList>
    </citation>
    <scope>NUCLEOTIDE SEQUENCE [LARGE SCALE GENOMIC DNA]</scope>
    <source>
        <strain evidence="3 4">KACC 23028</strain>
    </source>
</reference>
<keyword evidence="1 3" id="KW-0328">Glycosyltransferase</keyword>